<name>A0A0K3C8F2_RHOTO</name>
<gene>
    <name evidence="1" type="primary">FGENESH: predicted gene_3.311</name>
    <name evidence="1" type="ORF">BN2166_0018600</name>
</gene>
<dbReference type="Proteomes" id="UP000199069">
    <property type="component" value="Unassembled WGS sequence"/>
</dbReference>
<protein>
    <submittedName>
        <fullName evidence="1">FGENESH: predicted gene_3.311 protein</fullName>
    </submittedName>
</protein>
<dbReference type="AlphaFoldDB" id="A0A0K3C8F2"/>
<organism evidence="1 2">
    <name type="scientific">Rhodotorula toruloides</name>
    <name type="common">Yeast</name>
    <name type="synonym">Rhodosporidium toruloides</name>
    <dbReference type="NCBI Taxonomy" id="5286"/>
    <lineage>
        <taxon>Eukaryota</taxon>
        <taxon>Fungi</taxon>
        <taxon>Dikarya</taxon>
        <taxon>Basidiomycota</taxon>
        <taxon>Pucciniomycotina</taxon>
        <taxon>Microbotryomycetes</taxon>
        <taxon>Sporidiobolales</taxon>
        <taxon>Sporidiobolaceae</taxon>
        <taxon>Rhodotorula</taxon>
    </lineage>
</organism>
<sequence>SPRPLPSTFSSLPSEILFTILEHVYDIYLDDALMDDESDGSGFVAPYRKLCLNRRIRDIGATIWFRTIYLRWRDAYETKCFFENLSNHPHIARLARTLNVATDMLKIDDFGGQLLRMAPLLTELVLVNEEPSHGDRALPIDFWAVLKSLRHLVRLIIPLHDCSEERHDDFRLDRDVPTLRTLTISGSGSLATSMPGLSRLSHLAVAPPLPLATLRVTFDDYSEDRTDGLKLWNTILHSASALTTVQLDNFTYFREFDKAPLNAHRPSVQVFALTNGYYLGDQPYAPIETEEFRNDLQAFYDVLEMFPNCATSRTAMCPEDAEPGIDRVQPEGVTESEADFLVSSTAAELAAEEPFFAAFLYALQETDILELSRRLSRKRRVVYRRRNKVQRFVPEKYTA</sequence>
<evidence type="ECO:0000313" key="2">
    <source>
        <dbReference type="Proteomes" id="UP000199069"/>
    </source>
</evidence>
<proteinExistence type="predicted"/>
<keyword evidence="2" id="KW-1185">Reference proteome</keyword>
<dbReference type="EMBL" id="CWKI01000003">
    <property type="protein sequence ID" value="CTR05999.1"/>
    <property type="molecule type" value="Genomic_DNA"/>
</dbReference>
<evidence type="ECO:0000313" key="1">
    <source>
        <dbReference type="EMBL" id="CTR05999.1"/>
    </source>
</evidence>
<accession>A0A0K3C8F2</accession>
<reference evidence="1 2" key="1">
    <citation type="submission" date="2015-07" db="EMBL/GenBank/DDBJ databases">
        <authorList>
            <person name="Cajimat M.N.B."/>
            <person name="Milazzo M.L."/>
            <person name="Fulhorst C.F."/>
        </authorList>
    </citation>
    <scope>NUCLEOTIDE SEQUENCE [LARGE SCALE GENOMIC DNA]</scope>
    <source>
        <strain evidence="1">Single colony</strain>
    </source>
</reference>
<feature type="non-terminal residue" evidence="1">
    <location>
        <position position="1"/>
    </location>
</feature>